<evidence type="ECO:0000256" key="3">
    <source>
        <dbReference type="ARBA" id="ARBA00023015"/>
    </source>
</evidence>
<protein>
    <submittedName>
        <fullName evidence="10">Uncharacterized protein</fullName>
    </submittedName>
</protein>
<evidence type="ECO:0000256" key="2">
    <source>
        <dbReference type="ARBA" id="ARBA00022737"/>
    </source>
</evidence>
<dbReference type="InterPro" id="IPR009057">
    <property type="entry name" value="Homeodomain-like_sf"/>
</dbReference>
<feature type="domain" description="HTH myb-type" evidence="9">
    <location>
        <begin position="7"/>
        <end position="58"/>
    </location>
</feature>
<dbReference type="PROSITE" id="PS51294">
    <property type="entry name" value="HTH_MYB"/>
    <property type="match status" value="2"/>
</dbReference>
<keyword evidence="2" id="KW-0677">Repeat</keyword>
<dbReference type="InterPro" id="IPR001005">
    <property type="entry name" value="SANT/Myb"/>
</dbReference>
<evidence type="ECO:0000259" key="9">
    <source>
        <dbReference type="PROSITE" id="PS51294"/>
    </source>
</evidence>
<evidence type="ECO:0000313" key="10">
    <source>
        <dbReference type="EMBL" id="KAH9303147.1"/>
    </source>
</evidence>
<evidence type="ECO:0000256" key="5">
    <source>
        <dbReference type="ARBA" id="ARBA00023163"/>
    </source>
</evidence>
<dbReference type="InterPro" id="IPR044676">
    <property type="entry name" value="EOBI/EOBII-like_plant"/>
</dbReference>
<evidence type="ECO:0000256" key="1">
    <source>
        <dbReference type="ARBA" id="ARBA00004123"/>
    </source>
</evidence>
<feature type="domain" description="HTH myb-type" evidence="9">
    <location>
        <begin position="59"/>
        <end position="113"/>
    </location>
</feature>
<feature type="domain" description="Myb-like" evidence="8">
    <location>
        <begin position="6"/>
        <end position="58"/>
    </location>
</feature>
<gene>
    <name evidence="10" type="ORF">KI387_014730</name>
</gene>
<accession>A0AA38FIA5</accession>
<evidence type="ECO:0000256" key="6">
    <source>
        <dbReference type="ARBA" id="ARBA00023242"/>
    </source>
</evidence>
<dbReference type="GO" id="GO:0003700">
    <property type="term" value="F:DNA-binding transcription factor activity"/>
    <property type="evidence" value="ECO:0007669"/>
    <property type="project" value="InterPro"/>
</dbReference>
<feature type="compositionally biased region" description="Polar residues" evidence="7">
    <location>
        <begin position="117"/>
        <end position="141"/>
    </location>
</feature>
<dbReference type="Gene3D" id="1.10.10.60">
    <property type="entry name" value="Homeodomain-like"/>
    <property type="match status" value="2"/>
</dbReference>
<dbReference type="InterPro" id="IPR017930">
    <property type="entry name" value="Myb_dom"/>
</dbReference>
<name>A0AA38FIA5_TAXCH</name>
<dbReference type="PROSITE" id="PS50090">
    <property type="entry name" value="MYB_LIKE"/>
    <property type="match status" value="2"/>
</dbReference>
<keyword evidence="4" id="KW-0238">DNA-binding</keyword>
<dbReference type="Pfam" id="PF00249">
    <property type="entry name" value="Myb_DNA-binding"/>
    <property type="match status" value="2"/>
</dbReference>
<keyword evidence="5" id="KW-0804">Transcription</keyword>
<dbReference type="GO" id="GO:0005634">
    <property type="term" value="C:nucleus"/>
    <property type="evidence" value="ECO:0007669"/>
    <property type="project" value="UniProtKB-SubCell"/>
</dbReference>
<organism evidence="10 11">
    <name type="scientific">Taxus chinensis</name>
    <name type="common">Chinese yew</name>
    <name type="synonym">Taxus wallichiana var. chinensis</name>
    <dbReference type="NCBI Taxonomy" id="29808"/>
    <lineage>
        <taxon>Eukaryota</taxon>
        <taxon>Viridiplantae</taxon>
        <taxon>Streptophyta</taxon>
        <taxon>Embryophyta</taxon>
        <taxon>Tracheophyta</taxon>
        <taxon>Spermatophyta</taxon>
        <taxon>Pinopsida</taxon>
        <taxon>Pinidae</taxon>
        <taxon>Conifers II</taxon>
        <taxon>Cupressales</taxon>
        <taxon>Taxaceae</taxon>
        <taxon>Taxus</taxon>
    </lineage>
</organism>
<dbReference type="PANTHER" id="PTHR45675">
    <property type="entry name" value="MYB TRANSCRIPTION FACTOR-RELATED-RELATED"/>
    <property type="match status" value="1"/>
</dbReference>
<keyword evidence="6" id="KW-0539">Nucleus</keyword>
<evidence type="ECO:0000313" key="11">
    <source>
        <dbReference type="Proteomes" id="UP000824469"/>
    </source>
</evidence>
<keyword evidence="11" id="KW-1185">Reference proteome</keyword>
<proteinExistence type="predicted"/>
<dbReference type="CDD" id="cd00167">
    <property type="entry name" value="SANT"/>
    <property type="match status" value="2"/>
</dbReference>
<sequence>MAEREVEKIRKGPWRLEEDRRLSSYVALHGKGRWDFVAKATGLNRSGKSCRLRWVNYLSPDLKTTDFTEEEERLIIELHASLGNRWSRIAQSLPGRTDNSIKNYYRKRIKNSRPGILSSSLPTSFQEPGTQESNRFSTQSIEENPTEAITIPFDGGQEETVSRKEDVESHSANLPYNISVESLHAMTLSEFNGDSNVSRSLYNMASPMDASNTEFYTPELYSDELWLEPREDG</sequence>
<evidence type="ECO:0000259" key="8">
    <source>
        <dbReference type="PROSITE" id="PS50090"/>
    </source>
</evidence>
<comment type="caution">
    <text evidence="10">The sequence shown here is derived from an EMBL/GenBank/DDBJ whole genome shotgun (WGS) entry which is preliminary data.</text>
</comment>
<comment type="subcellular location">
    <subcellularLocation>
        <location evidence="1">Nucleus</location>
    </subcellularLocation>
</comment>
<dbReference type="Proteomes" id="UP000824469">
    <property type="component" value="Unassembled WGS sequence"/>
</dbReference>
<feature type="domain" description="Myb-like" evidence="8">
    <location>
        <begin position="59"/>
        <end position="109"/>
    </location>
</feature>
<dbReference type="GO" id="GO:0043565">
    <property type="term" value="F:sequence-specific DNA binding"/>
    <property type="evidence" value="ECO:0007669"/>
    <property type="project" value="InterPro"/>
</dbReference>
<dbReference type="EMBL" id="JAHRHJ020000009">
    <property type="protein sequence ID" value="KAH9303147.1"/>
    <property type="molecule type" value="Genomic_DNA"/>
</dbReference>
<keyword evidence="3" id="KW-0805">Transcription regulation</keyword>
<dbReference type="SMART" id="SM00717">
    <property type="entry name" value="SANT"/>
    <property type="match status" value="2"/>
</dbReference>
<dbReference type="FunFam" id="1.10.10.60:FF:000011">
    <property type="entry name" value="Myb transcription factor"/>
    <property type="match status" value="1"/>
</dbReference>
<evidence type="ECO:0000256" key="4">
    <source>
        <dbReference type="ARBA" id="ARBA00023125"/>
    </source>
</evidence>
<evidence type="ECO:0000256" key="7">
    <source>
        <dbReference type="SAM" id="MobiDB-lite"/>
    </source>
</evidence>
<dbReference type="SUPFAM" id="SSF46689">
    <property type="entry name" value="Homeodomain-like"/>
    <property type="match status" value="1"/>
</dbReference>
<feature type="region of interest" description="Disordered" evidence="7">
    <location>
        <begin position="116"/>
        <end position="141"/>
    </location>
</feature>
<reference evidence="10 11" key="1">
    <citation type="journal article" date="2021" name="Nat. Plants">
        <title>The Taxus genome provides insights into paclitaxel biosynthesis.</title>
        <authorList>
            <person name="Xiong X."/>
            <person name="Gou J."/>
            <person name="Liao Q."/>
            <person name="Li Y."/>
            <person name="Zhou Q."/>
            <person name="Bi G."/>
            <person name="Li C."/>
            <person name="Du R."/>
            <person name="Wang X."/>
            <person name="Sun T."/>
            <person name="Guo L."/>
            <person name="Liang H."/>
            <person name="Lu P."/>
            <person name="Wu Y."/>
            <person name="Zhang Z."/>
            <person name="Ro D.K."/>
            <person name="Shang Y."/>
            <person name="Huang S."/>
            <person name="Yan J."/>
        </authorList>
    </citation>
    <scope>NUCLEOTIDE SEQUENCE [LARGE SCALE GENOMIC DNA]</scope>
    <source>
        <strain evidence="10">Ta-2019</strain>
    </source>
</reference>
<dbReference type="AlphaFoldDB" id="A0AA38FIA5"/>